<gene>
    <name evidence="7" type="ORF">SP90_04410</name>
</gene>
<dbReference type="Gene3D" id="3.30.450.40">
    <property type="match status" value="1"/>
</dbReference>
<evidence type="ECO:0000256" key="4">
    <source>
        <dbReference type="ARBA" id="ARBA00023125"/>
    </source>
</evidence>
<dbReference type="Pfam" id="PF02954">
    <property type="entry name" value="HTH_8"/>
    <property type="match status" value="1"/>
</dbReference>
<dbReference type="Gene3D" id="3.30.450.20">
    <property type="entry name" value="PAS domain"/>
    <property type="match status" value="1"/>
</dbReference>
<dbReference type="PROSITE" id="PS50045">
    <property type="entry name" value="SIGMA54_INTERACT_4"/>
    <property type="match status" value="1"/>
</dbReference>
<keyword evidence="1" id="KW-0547">Nucleotide-binding</keyword>
<protein>
    <recommendedName>
        <fullName evidence="6">Sigma-54 factor interaction domain-containing protein</fullName>
    </recommendedName>
</protein>
<dbReference type="Proteomes" id="UP000091979">
    <property type="component" value="Unassembled WGS sequence"/>
</dbReference>
<dbReference type="AlphaFoldDB" id="A0A1B7XIC3"/>
<dbReference type="PROSITE" id="PS00675">
    <property type="entry name" value="SIGMA54_INTERACT_1"/>
    <property type="match status" value="1"/>
</dbReference>
<evidence type="ECO:0000313" key="7">
    <source>
        <dbReference type="EMBL" id="OBQ55256.1"/>
    </source>
</evidence>
<dbReference type="InterPro" id="IPR025662">
    <property type="entry name" value="Sigma_54_int_dom_ATP-bd_1"/>
</dbReference>
<dbReference type="Gene3D" id="3.40.50.300">
    <property type="entry name" value="P-loop containing nucleotide triphosphate hydrolases"/>
    <property type="match status" value="1"/>
</dbReference>
<sequence>MPDKDFFVSTELNAQRYAQIIQKSHSRSKAMGIDPNQTASPEKYKLSPEQLQLRIKASQPFYDLVTTQMSTLYQILKGSGFCMAVADADGYVLHSLGDKQILEHYKKGNCMPGYLWTEKAVGTCGIGLALKEGIPIQISGKEMFCKRAHNITNSATPVYDNNGKLLGAIALSGHADKVHLHTLGMVILTAKAIRSQIGEIEKAREIAVRNTYMTALMESDQRGIIALNDAGEIMQINRKANALLGLDQGVVPNTLSESERSIPQINIANLTRTRLDWQQVLQSKSGFTEREVTFIRGDSRFPLVCTLDPVTMPDGEHAGGILLVMEHDRMLQLANEIAGSQARFTFESILGSSAPLEEAKKVARTAARGDASVLLCGETGTGKELFAQAIHNASPRSNKPFVVINCGAIPNELLESELFGYVEGAFTGALKGGRPGKFELADGGTLFLDEIGDMPLDMQVKILRALQSGEVNRVGDIQPIKVDLRIIAATNVDLDSAISRGSFREDLFYRISTLAITIPPLRERGHDVLTLAETFLRRIRPSLGKPDLEYSPKASQSLTQAPWQGNIRQLENAVERAVNVCEENFITPEDLGLEYTNKEGSDQDTLAARQVQELSLPAEVTNLNPNSNAMLGEMEHALIKRLIEEHAGNISQIARVMGVSRPTLYRKLKKYHIASC</sequence>
<dbReference type="PANTHER" id="PTHR32071">
    <property type="entry name" value="TRANSCRIPTIONAL REGULATORY PROTEIN"/>
    <property type="match status" value="1"/>
</dbReference>
<feature type="domain" description="Sigma-54 factor interaction" evidence="6">
    <location>
        <begin position="349"/>
        <end position="579"/>
    </location>
</feature>
<evidence type="ECO:0000313" key="8">
    <source>
        <dbReference type="Proteomes" id="UP000091979"/>
    </source>
</evidence>
<dbReference type="InterPro" id="IPR013767">
    <property type="entry name" value="PAS_fold"/>
</dbReference>
<dbReference type="Gene3D" id="1.10.8.60">
    <property type="match status" value="1"/>
</dbReference>
<dbReference type="InterPro" id="IPR027417">
    <property type="entry name" value="P-loop_NTPase"/>
</dbReference>
<dbReference type="EMBL" id="JXMS01000005">
    <property type="protein sequence ID" value="OBQ55256.1"/>
    <property type="molecule type" value="Genomic_DNA"/>
</dbReference>
<evidence type="ECO:0000259" key="6">
    <source>
        <dbReference type="PROSITE" id="PS50045"/>
    </source>
</evidence>
<reference evidence="7 8" key="1">
    <citation type="submission" date="2015-01" db="EMBL/GenBank/DDBJ databases">
        <title>Desulfovibrio sp. JC271 draft genome sequence.</title>
        <authorList>
            <person name="Shivani Y."/>
            <person name="Subhash Y."/>
            <person name="Sasikala C."/>
            <person name="Ramana C.V."/>
        </authorList>
    </citation>
    <scope>NUCLEOTIDE SEQUENCE [LARGE SCALE GENOMIC DNA]</scope>
    <source>
        <strain evidence="7 8">JC271</strain>
    </source>
</reference>
<accession>A0A1B7XIC3</accession>
<dbReference type="InterPro" id="IPR009057">
    <property type="entry name" value="Homeodomain-like_sf"/>
</dbReference>
<organism evidence="7 8">
    <name type="scientific">Halodesulfovibrio spirochaetisodalis</name>
    <dbReference type="NCBI Taxonomy" id="1560234"/>
    <lineage>
        <taxon>Bacteria</taxon>
        <taxon>Pseudomonadati</taxon>
        <taxon>Thermodesulfobacteriota</taxon>
        <taxon>Desulfovibrionia</taxon>
        <taxon>Desulfovibrionales</taxon>
        <taxon>Desulfovibrionaceae</taxon>
        <taxon>Halodesulfovibrio</taxon>
    </lineage>
</organism>
<keyword evidence="2" id="KW-0067">ATP-binding</keyword>
<keyword evidence="5" id="KW-0804">Transcription</keyword>
<dbReference type="InterPro" id="IPR002078">
    <property type="entry name" value="Sigma_54_int"/>
</dbReference>
<dbReference type="Pfam" id="PF25601">
    <property type="entry name" value="AAA_lid_14"/>
    <property type="match status" value="1"/>
</dbReference>
<dbReference type="InterPro" id="IPR029016">
    <property type="entry name" value="GAF-like_dom_sf"/>
</dbReference>
<keyword evidence="4" id="KW-0238">DNA-binding</keyword>
<dbReference type="InterPro" id="IPR058031">
    <property type="entry name" value="AAA_lid_NorR"/>
</dbReference>
<dbReference type="CDD" id="cd00009">
    <property type="entry name" value="AAA"/>
    <property type="match status" value="1"/>
</dbReference>
<dbReference type="SUPFAM" id="SSF46689">
    <property type="entry name" value="Homeodomain-like"/>
    <property type="match status" value="1"/>
</dbReference>
<dbReference type="InterPro" id="IPR003593">
    <property type="entry name" value="AAA+_ATPase"/>
</dbReference>
<dbReference type="InterPro" id="IPR025943">
    <property type="entry name" value="Sigma_54_int_dom_ATP-bd_2"/>
</dbReference>
<comment type="caution">
    <text evidence="7">The sequence shown here is derived from an EMBL/GenBank/DDBJ whole genome shotgun (WGS) entry which is preliminary data.</text>
</comment>
<dbReference type="InterPro" id="IPR002197">
    <property type="entry name" value="HTH_Fis"/>
</dbReference>
<name>A0A1B7XIC3_9BACT</name>
<dbReference type="SUPFAM" id="SSF52540">
    <property type="entry name" value="P-loop containing nucleoside triphosphate hydrolases"/>
    <property type="match status" value="1"/>
</dbReference>
<dbReference type="PANTHER" id="PTHR32071:SF57">
    <property type="entry name" value="C4-DICARBOXYLATE TRANSPORT TRANSCRIPTIONAL REGULATORY PROTEIN DCTD"/>
    <property type="match status" value="1"/>
</dbReference>
<keyword evidence="8" id="KW-1185">Reference proteome</keyword>
<dbReference type="SMART" id="SM00382">
    <property type="entry name" value="AAA"/>
    <property type="match status" value="1"/>
</dbReference>
<dbReference type="STRING" id="1560234.SP90_04410"/>
<dbReference type="GO" id="GO:0005524">
    <property type="term" value="F:ATP binding"/>
    <property type="evidence" value="ECO:0007669"/>
    <property type="project" value="UniProtKB-KW"/>
</dbReference>
<dbReference type="InterPro" id="IPR003018">
    <property type="entry name" value="GAF"/>
</dbReference>
<dbReference type="Pfam" id="PF00989">
    <property type="entry name" value="PAS"/>
    <property type="match status" value="1"/>
</dbReference>
<evidence type="ECO:0000256" key="3">
    <source>
        <dbReference type="ARBA" id="ARBA00023015"/>
    </source>
</evidence>
<evidence type="ECO:0000256" key="5">
    <source>
        <dbReference type="ARBA" id="ARBA00023163"/>
    </source>
</evidence>
<evidence type="ECO:0000256" key="1">
    <source>
        <dbReference type="ARBA" id="ARBA00022741"/>
    </source>
</evidence>
<dbReference type="PRINTS" id="PR01590">
    <property type="entry name" value="HTHFIS"/>
</dbReference>
<dbReference type="Gene3D" id="1.10.10.60">
    <property type="entry name" value="Homeodomain-like"/>
    <property type="match status" value="1"/>
</dbReference>
<dbReference type="GO" id="GO:0043565">
    <property type="term" value="F:sequence-specific DNA binding"/>
    <property type="evidence" value="ECO:0007669"/>
    <property type="project" value="InterPro"/>
</dbReference>
<dbReference type="Pfam" id="PF01590">
    <property type="entry name" value="GAF"/>
    <property type="match status" value="1"/>
</dbReference>
<dbReference type="PATRIC" id="fig|1560234.3.peg.2831"/>
<dbReference type="GO" id="GO:0006355">
    <property type="term" value="P:regulation of DNA-templated transcription"/>
    <property type="evidence" value="ECO:0007669"/>
    <property type="project" value="InterPro"/>
</dbReference>
<dbReference type="FunFam" id="3.40.50.300:FF:000006">
    <property type="entry name" value="DNA-binding transcriptional regulator NtrC"/>
    <property type="match status" value="1"/>
</dbReference>
<evidence type="ECO:0000256" key="2">
    <source>
        <dbReference type="ARBA" id="ARBA00022840"/>
    </source>
</evidence>
<keyword evidence="3" id="KW-0805">Transcription regulation</keyword>
<proteinExistence type="predicted"/>
<dbReference type="PROSITE" id="PS00676">
    <property type="entry name" value="SIGMA54_INTERACT_2"/>
    <property type="match status" value="1"/>
</dbReference>
<dbReference type="Pfam" id="PF00158">
    <property type="entry name" value="Sigma54_activat"/>
    <property type="match status" value="1"/>
</dbReference>